<evidence type="ECO:0000313" key="8">
    <source>
        <dbReference type="Proteomes" id="UP001605036"/>
    </source>
</evidence>
<feature type="transmembrane region" description="Helical" evidence="6">
    <location>
        <begin position="318"/>
        <end position="351"/>
    </location>
</feature>
<gene>
    <name evidence="7" type="ORF">R1flu_017942</name>
</gene>
<dbReference type="Pfam" id="PF04515">
    <property type="entry name" value="Choline_transpo"/>
    <property type="match status" value="1"/>
</dbReference>
<evidence type="ECO:0000256" key="4">
    <source>
        <dbReference type="ARBA" id="ARBA00022989"/>
    </source>
</evidence>
<keyword evidence="5 6" id="KW-0472">Membrane</keyword>
<accession>A0ABD1ZEE5</accession>
<comment type="subcellular location">
    <subcellularLocation>
        <location evidence="6">Cell membrane</location>
        <topology evidence="6">Multi-pass membrane protein</topology>
    </subcellularLocation>
    <subcellularLocation>
        <location evidence="1">Membrane</location>
        <topology evidence="1">Multi-pass membrane protein</topology>
    </subcellularLocation>
</comment>
<keyword evidence="3 6" id="KW-0812">Transmembrane</keyword>
<evidence type="ECO:0000256" key="1">
    <source>
        <dbReference type="ARBA" id="ARBA00004141"/>
    </source>
</evidence>
<keyword evidence="8" id="KW-1185">Reference proteome</keyword>
<dbReference type="AlphaFoldDB" id="A0ABD1ZEE5"/>
<sequence length="567" mass="63125">MSTEDLLSGDRQPVTAFVEHIISNEFVDDREPELHCQEWNCFNWDFPFAIVFLVFLVVSLGVGIVAVFFSNPDFRHMDAARYQRDCVLPKGTNTASLKFTGIGYMSEVTDATADHVIQPFWTSINPFQKAHVGVVDPSVNAALYVFIITLVLCLPIAYLVLWLLKTYTTQLVYATLPFIVLIPLSLAIGGFIFCAGDQACKQHFTLQYEIMAFVFILVLCAIFVWMIWANWDRIELTIRIVRTATEALYKNLGLVLVLPALCVLLLAYLIPAAIFMFYAFTNGKIVPNPELKGHPELHCGETGVDCCVWKPEPWVPVYLTIAAFSALWAITVISELQVFTISGTIAQWYFADPSSSLAGAKRRALRNAFGPSFGTVCFSGLVMAFVRIIRAFIDKSRSESSEEGLMASLVRACLECLLQIVEFVTKFTTNYAAITGAGFCASAMMIFDLLKRNFLSTVVVETVAGRLLGQTVFVVSAVYGFLVWGGLCVFAHGWKTSWAVGIASLAFVILFLVLYFFMQVLNNIVDTVYICYAMDKDHNVVSRTEVHDVLVLLPPSKDDNVALAVQR</sequence>
<comment type="caution">
    <text evidence="7">The sequence shown here is derived from an EMBL/GenBank/DDBJ whole genome shotgun (WGS) entry which is preliminary data.</text>
</comment>
<feature type="transmembrane region" description="Helical" evidence="6">
    <location>
        <begin position="252"/>
        <end position="280"/>
    </location>
</feature>
<evidence type="ECO:0000256" key="5">
    <source>
        <dbReference type="ARBA" id="ARBA00023136"/>
    </source>
</evidence>
<evidence type="ECO:0000256" key="3">
    <source>
        <dbReference type="ARBA" id="ARBA00022692"/>
    </source>
</evidence>
<reference evidence="7 8" key="1">
    <citation type="submission" date="2024-09" db="EMBL/GenBank/DDBJ databases">
        <title>Chromosome-scale assembly of Riccia fluitans.</title>
        <authorList>
            <person name="Paukszto L."/>
            <person name="Sawicki J."/>
            <person name="Karawczyk K."/>
            <person name="Piernik-Szablinska J."/>
            <person name="Szczecinska M."/>
            <person name="Mazdziarz M."/>
        </authorList>
    </citation>
    <scope>NUCLEOTIDE SEQUENCE [LARGE SCALE GENOMIC DNA]</scope>
    <source>
        <strain evidence="7">Rf_01</strain>
        <tissue evidence="7">Aerial parts of the thallus</tissue>
    </source>
</reference>
<comment type="function">
    <text evidence="6">Choline transporter.</text>
</comment>
<proteinExistence type="inferred from homology"/>
<dbReference type="Proteomes" id="UP001605036">
    <property type="component" value="Unassembled WGS sequence"/>
</dbReference>
<feature type="transmembrane region" description="Helical" evidence="6">
    <location>
        <begin position="171"/>
        <end position="192"/>
    </location>
</feature>
<comment type="similarity">
    <text evidence="2 6">Belongs to the CTL (choline transporter-like) family.</text>
</comment>
<evidence type="ECO:0000256" key="2">
    <source>
        <dbReference type="ARBA" id="ARBA00007168"/>
    </source>
</evidence>
<dbReference type="PANTHER" id="PTHR12385">
    <property type="entry name" value="CHOLINE TRANSPORTER-LIKE (SLC FAMILY 44)"/>
    <property type="match status" value="1"/>
</dbReference>
<dbReference type="GO" id="GO:0022857">
    <property type="term" value="F:transmembrane transporter activity"/>
    <property type="evidence" value="ECO:0007669"/>
    <property type="project" value="UniProtKB-UniRule"/>
</dbReference>
<organism evidence="7 8">
    <name type="scientific">Riccia fluitans</name>
    <dbReference type="NCBI Taxonomy" id="41844"/>
    <lineage>
        <taxon>Eukaryota</taxon>
        <taxon>Viridiplantae</taxon>
        <taxon>Streptophyta</taxon>
        <taxon>Embryophyta</taxon>
        <taxon>Marchantiophyta</taxon>
        <taxon>Marchantiopsida</taxon>
        <taxon>Marchantiidae</taxon>
        <taxon>Marchantiales</taxon>
        <taxon>Ricciaceae</taxon>
        <taxon>Riccia</taxon>
    </lineage>
</organism>
<keyword evidence="4 6" id="KW-1133">Transmembrane helix</keyword>
<feature type="transmembrane region" description="Helical" evidence="6">
    <location>
        <begin position="471"/>
        <end position="492"/>
    </location>
</feature>
<feature type="transmembrane region" description="Helical" evidence="6">
    <location>
        <begin position="372"/>
        <end position="393"/>
    </location>
</feature>
<feature type="transmembrane region" description="Helical" evidence="6">
    <location>
        <begin position="141"/>
        <end position="164"/>
    </location>
</feature>
<feature type="transmembrane region" description="Helical" evidence="6">
    <location>
        <begin position="431"/>
        <end position="450"/>
    </location>
</feature>
<dbReference type="GO" id="GO:0005886">
    <property type="term" value="C:plasma membrane"/>
    <property type="evidence" value="ECO:0007669"/>
    <property type="project" value="UniProtKB-SubCell"/>
</dbReference>
<name>A0ABD1ZEE5_9MARC</name>
<protein>
    <recommendedName>
        <fullName evidence="6">Choline transporter-like protein</fullName>
    </recommendedName>
</protein>
<feature type="transmembrane region" description="Helical" evidence="6">
    <location>
        <begin position="498"/>
        <end position="517"/>
    </location>
</feature>
<dbReference type="EMBL" id="JBHFFA010000001">
    <property type="protein sequence ID" value="KAL2649814.1"/>
    <property type="molecule type" value="Genomic_DNA"/>
</dbReference>
<evidence type="ECO:0000256" key="6">
    <source>
        <dbReference type="RuleBase" id="RU368066"/>
    </source>
</evidence>
<evidence type="ECO:0000313" key="7">
    <source>
        <dbReference type="EMBL" id="KAL2649814.1"/>
    </source>
</evidence>
<feature type="transmembrane region" description="Helical" evidence="6">
    <location>
        <begin position="212"/>
        <end position="231"/>
    </location>
</feature>
<dbReference type="PANTHER" id="PTHR12385:SF98">
    <property type="entry name" value="CHOLINE TRANSPORTER-LIKE PROTEIN"/>
    <property type="match status" value="1"/>
</dbReference>
<dbReference type="InterPro" id="IPR007603">
    <property type="entry name" value="Choline_transptr-like"/>
</dbReference>
<feature type="transmembrane region" description="Helical" evidence="6">
    <location>
        <begin position="48"/>
        <end position="69"/>
    </location>
</feature>